<dbReference type="InterPro" id="IPR031736">
    <property type="entry name" value="REXO1-like_dom"/>
</dbReference>
<dbReference type="OrthoDB" id="206335at2759"/>
<evidence type="ECO:0000313" key="10">
    <source>
        <dbReference type="Proteomes" id="UP000215902"/>
    </source>
</evidence>
<dbReference type="AlphaFoldDB" id="A0A267E1P8"/>
<dbReference type="SMART" id="SM00479">
    <property type="entry name" value="EXOIII"/>
    <property type="match status" value="1"/>
</dbReference>
<keyword evidence="6" id="KW-0539">Nucleus</keyword>
<dbReference type="InterPro" id="IPR013520">
    <property type="entry name" value="Ribonucl_H"/>
</dbReference>
<dbReference type="GO" id="GO:0003676">
    <property type="term" value="F:nucleic acid binding"/>
    <property type="evidence" value="ECO:0007669"/>
    <property type="project" value="InterPro"/>
</dbReference>
<dbReference type="CDD" id="cd06145">
    <property type="entry name" value="REX1_like"/>
    <property type="match status" value="1"/>
</dbReference>
<feature type="region of interest" description="Disordered" evidence="7">
    <location>
        <begin position="34"/>
        <end position="351"/>
    </location>
</feature>
<dbReference type="PANTHER" id="PTHR12801:SF115">
    <property type="entry name" value="FI18136P1-RELATED"/>
    <property type="match status" value="1"/>
</dbReference>
<gene>
    <name evidence="9" type="ORF">BOX15_Mlig024805g3</name>
</gene>
<keyword evidence="5" id="KW-0269">Exonuclease</keyword>
<evidence type="ECO:0000256" key="4">
    <source>
        <dbReference type="ARBA" id="ARBA00022801"/>
    </source>
</evidence>
<dbReference type="SUPFAM" id="SSF53098">
    <property type="entry name" value="Ribonuclease H-like"/>
    <property type="match status" value="1"/>
</dbReference>
<keyword evidence="4" id="KW-0378">Hydrolase</keyword>
<evidence type="ECO:0000313" key="9">
    <source>
        <dbReference type="EMBL" id="PAA55470.1"/>
    </source>
</evidence>
<evidence type="ECO:0000259" key="8">
    <source>
        <dbReference type="SMART" id="SM00479"/>
    </source>
</evidence>
<feature type="compositionally biased region" description="Low complexity" evidence="7">
    <location>
        <begin position="61"/>
        <end position="74"/>
    </location>
</feature>
<dbReference type="InterPro" id="IPR012337">
    <property type="entry name" value="RNaseH-like_sf"/>
</dbReference>
<dbReference type="GO" id="GO:0010629">
    <property type="term" value="P:negative regulation of gene expression"/>
    <property type="evidence" value="ECO:0007669"/>
    <property type="project" value="UniProtKB-ARBA"/>
</dbReference>
<accession>A0A267E1P8</accession>
<dbReference type="PANTHER" id="PTHR12801">
    <property type="entry name" value="RNA EXONUCLEASE REXO1 / RECO3 FAMILY MEMBER-RELATED"/>
    <property type="match status" value="1"/>
</dbReference>
<dbReference type="InterPro" id="IPR047021">
    <property type="entry name" value="REXO1/3/4-like"/>
</dbReference>
<feature type="region of interest" description="Disordered" evidence="7">
    <location>
        <begin position="469"/>
        <end position="488"/>
    </location>
</feature>
<protein>
    <recommendedName>
        <fullName evidence="8">Exonuclease domain-containing protein</fullName>
    </recommendedName>
</protein>
<evidence type="ECO:0000256" key="7">
    <source>
        <dbReference type="SAM" id="MobiDB-lite"/>
    </source>
</evidence>
<dbReference type="GO" id="GO:0005634">
    <property type="term" value="C:nucleus"/>
    <property type="evidence" value="ECO:0007669"/>
    <property type="project" value="UniProtKB-SubCell"/>
</dbReference>
<evidence type="ECO:0000256" key="2">
    <source>
        <dbReference type="ARBA" id="ARBA00006357"/>
    </source>
</evidence>
<feature type="compositionally biased region" description="Low complexity" evidence="7">
    <location>
        <begin position="249"/>
        <end position="262"/>
    </location>
</feature>
<dbReference type="FunFam" id="3.30.420.10:FF:000031">
    <property type="entry name" value="RNA exonuclease 1"/>
    <property type="match status" value="1"/>
</dbReference>
<dbReference type="Gene3D" id="3.30.420.10">
    <property type="entry name" value="Ribonuclease H-like superfamily/Ribonuclease H"/>
    <property type="match status" value="1"/>
</dbReference>
<evidence type="ECO:0000256" key="1">
    <source>
        <dbReference type="ARBA" id="ARBA00004123"/>
    </source>
</evidence>
<dbReference type="GO" id="GO:0004527">
    <property type="term" value="F:exonuclease activity"/>
    <property type="evidence" value="ECO:0007669"/>
    <property type="project" value="UniProtKB-KW"/>
</dbReference>
<feature type="compositionally biased region" description="Acidic residues" evidence="7">
    <location>
        <begin position="233"/>
        <end position="247"/>
    </location>
</feature>
<dbReference type="Proteomes" id="UP000215902">
    <property type="component" value="Unassembled WGS sequence"/>
</dbReference>
<organism evidence="9 10">
    <name type="scientific">Macrostomum lignano</name>
    <dbReference type="NCBI Taxonomy" id="282301"/>
    <lineage>
        <taxon>Eukaryota</taxon>
        <taxon>Metazoa</taxon>
        <taxon>Spiralia</taxon>
        <taxon>Lophotrochozoa</taxon>
        <taxon>Platyhelminthes</taxon>
        <taxon>Rhabditophora</taxon>
        <taxon>Macrostomorpha</taxon>
        <taxon>Macrostomida</taxon>
        <taxon>Macrostomidae</taxon>
        <taxon>Macrostomum</taxon>
    </lineage>
</organism>
<comment type="similarity">
    <text evidence="2">Belongs to the REXO1/REXO3 family.</text>
</comment>
<dbReference type="EMBL" id="NIVC01002748">
    <property type="protein sequence ID" value="PAA55470.1"/>
    <property type="molecule type" value="Genomic_DNA"/>
</dbReference>
<dbReference type="InterPro" id="IPR036397">
    <property type="entry name" value="RNaseH_sf"/>
</dbReference>
<comment type="caution">
    <text evidence="9">The sequence shown here is derived from an EMBL/GenBank/DDBJ whole genome shotgun (WGS) entry which is preliminary data.</text>
</comment>
<sequence length="790" mass="84813">MFPTSGFFRSHNCPYYLSGLCERPYCHFRHMKQEDRPAPVRPVQQLSKSTRPAEPPAPPVRQLSNRSRQSLSKSESSDGGGGGGCSGETGTEGVSAVGGDEYTPTPLSVLRRAKAPPAAPQLQQPSYEPTPLTVQQQQQPPASSSKSTDATAAKASVRRRPLQLPAPKVGADTNRTSATVSSTGEDYSPAEERQPAVDDSSEAKRIRYDSSASPTTVEPSYEPTPIGGCYGENEAEDNEDDCNDDEYCPTAVPTVASASATVDEPQQKVNDVAKGGEGGEIKRVFLDLFGEEPPSSSSESASVSIAAPPVQSVTGSAPAATASSTAASSLQSGKAGSAVRRLTPSEQVARRAQQVAANPAALLSQGKVRAPSVAATAAAGSAPVVAVPASPLPGTVANKIPDVVRQRYLDRLAEECRLAATSAGPDPGSAASRRAQQLELECYERSANRNVYLNAVILAIKRVRASAGNSANQQQQKRPQQPEEAGQLSDKRFYKHLLKYAMTPAQLAENRYPPHLPPLPYAPPANPLERLCVRCGAAFLLQQPDLTTPPGQCCYHYGRAYSRRVPGAGVQQIYSCCGGDLQTKGCSLGERHVHEYNVYCDTEGYRDTVAPDKATVSKKLRRGVYALDCEMIYTDAGKELARVTVIDRSLSVVYDRLVHPSAPIVDCNTRFSGLRAEQLISAQHRLADVQDELLKLIYSTSILIGHSLESDLQVLKLRHGTVVDTSIVFPHRQGLPKKRALRNLASEILNKIIQTGGDAGHDSSEDAQACMELMFYKLTEDLKKCKFSSS</sequence>
<evidence type="ECO:0000256" key="6">
    <source>
        <dbReference type="ARBA" id="ARBA00023242"/>
    </source>
</evidence>
<keyword evidence="3" id="KW-0540">Nuclease</keyword>
<dbReference type="InterPro" id="IPR034922">
    <property type="entry name" value="REX1-like_exo"/>
</dbReference>
<feature type="compositionally biased region" description="Low complexity" evidence="7">
    <location>
        <begin position="120"/>
        <end position="155"/>
    </location>
</feature>
<reference evidence="9 10" key="1">
    <citation type="submission" date="2017-06" db="EMBL/GenBank/DDBJ databases">
        <title>A platform for efficient transgenesis in Macrostomum lignano, a flatworm model organism for stem cell research.</title>
        <authorList>
            <person name="Berezikov E."/>
        </authorList>
    </citation>
    <scope>NUCLEOTIDE SEQUENCE [LARGE SCALE GENOMIC DNA]</scope>
    <source>
        <strain evidence="9">DV1</strain>
        <tissue evidence="9">Whole organism</tissue>
    </source>
</reference>
<evidence type="ECO:0000256" key="3">
    <source>
        <dbReference type="ARBA" id="ARBA00022722"/>
    </source>
</evidence>
<feature type="compositionally biased region" description="Polar residues" evidence="7">
    <location>
        <begin position="173"/>
        <end position="185"/>
    </location>
</feature>
<feature type="compositionally biased region" description="Gly residues" evidence="7">
    <location>
        <begin position="78"/>
        <end position="87"/>
    </location>
</feature>
<comment type="subcellular location">
    <subcellularLocation>
        <location evidence="1">Nucleus</location>
    </subcellularLocation>
</comment>
<feature type="compositionally biased region" description="Basic and acidic residues" evidence="7">
    <location>
        <begin position="190"/>
        <end position="208"/>
    </location>
</feature>
<dbReference type="Pfam" id="PF15870">
    <property type="entry name" value="EloA-BP1"/>
    <property type="match status" value="1"/>
</dbReference>
<keyword evidence="10" id="KW-1185">Reference proteome</keyword>
<dbReference type="STRING" id="282301.A0A267E1P8"/>
<feature type="domain" description="Exonuclease" evidence="8">
    <location>
        <begin position="623"/>
        <end position="783"/>
    </location>
</feature>
<evidence type="ECO:0000256" key="5">
    <source>
        <dbReference type="ARBA" id="ARBA00022839"/>
    </source>
</evidence>
<name>A0A267E1P8_9PLAT</name>
<feature type="compositionally biased region" description="Low complexity" evidence="7">
    <location>
        <begin position="291"/>
        <end position="329"/>
    </location>
</feature>
<proteinExistence type="inferred from homology"/>